<dbReference type="Proteomes" id="UP000028135">
    <property type="component" value="Unassembled WGS sequence"/>
</dbReference>
<evidence type="ECO:0000256" key="1">
    <source>
        <dbReference type="SAM" id="MobiDB-lite"/>
    </source>
</evidence>
<feature type="region of interest" description="Disordered" evidence="1">
    <location>
        <begin position="1"/>
        <end position="20"/>
    </location>
</feature>
<organism evidence="2 3">
    <name type="scientific">Sphingobium indicum F2</name>
    <dbReference type="NCBI Taxonomy" id="1450518"/>
    <lineage>
        <taxon>Bacteria</taxon>
        <taxon>Pseudomonadati</taxon>
        <taxon>Pseudomonadota</taxon>
        <taxon>Alphaproteobacteria</taxon>
        <taxon>Sphingomonadales</taxon>
        <taxon>Sphingomonadaceae</taxon>
        <taxon>Sphingobium</taxon>
    </lineage>
</organism>
<accession>A0A8E1C2Y3</accession>
<protein>
    <submittedName>
        <fullName evidence="2">Uncharacterized protein</fullName>
    </submittedName>
</protein>
<evidence type="ECO:0000313" key="2">
    <source>
        <dbReference type="EMBL" id="KER36684.1"/>
    </source>
</evidence>
<comment type="caution">
    <text evidence="2">The sequence shown here is derived from an EMBL/GenBank/DDBJ whole genome shotgun (WGS) entry which is preliminary data.</text>
</comment>
<gene>
    <name evidence="2" type="ORF">AL00_09425</name>
</gene>
<dbReference type="EMBL" id="JANF02000048">
    <property type="protein sequence ID" value="KER36684.1"/>
    <property type="molecule type" value="Genomic_DNA"/>
</dbReference>
<reference evidence="2 3" key="1">
    <citation type="submission" date="2014-05" db="EMBL/GenBank/DDBJ databases">
        <title>Genome Announcement of Sphingobium lucknowense F2.</title>
        <authorList>
            <person name="Lal R."/>
            <person name="Negi V."/>
            <person name="Lata P."/>
            <person name="Sangwan N."/>
            <person name="Gupta S.K."/>
            <person name="Rao D.L.N."/>
            <person name="Das S."/>
        </authorList>
    </citation>
    <scope>NUCLEOTIDE SEQUENCE [LARGE SCALE GENOMIC DNA]</scope>
    <source>
        <strain evidence="2 3">F2</strain>
    </source>
</reference>
<evidence type="ECO:0000313" key="3">
    <source>
        <dbReference type="Proteomes" id="UP000028135"/>
    </source>
</evidence>
<name>A0A8E1C2Y3_9SPHN</name>
<proteinExistence type="predicted"/>
<dbReference type="AlphaFoldDB" id="A0A8E1C2Y3"/>
<sequence length="193" mass="21734">MHACNRSSWAKRHPQRAAEERAFRKERAELLDGFSHKRNGTPETHYHAGQMQQGAIMRLYVSGCLSIEDVAAAAQIRAVAERIARDVTVRTASLETRVDTSRHGDAFFESLGAVWNEMTYSRWRSRIGANAALVMDIVVRDSGLARAAATHQAHPRRVRRLLREALEEWTWIHAMVRREVSSADLVAAHAGIL</sequence>